<protein>
    <submittedName>
        <fullName evidence="1">Uncharacterized protein</fullName>
    </submittedName>
</protein>
<dbReference type="AlphaFoldDB" id="Q0ACU6"/>
<keyword evidence="1" id="KW-0614">Plasmid</keyword>
<organism evidence="1 2">
    <name type="scientific">Nitrosomonas eutropha (strain DSM 101675 / C91 / Nm57)</name>
    <dbReference type="NCBI Taxonomy" id="335283"/>
    <lineage>
        <taxon>Bacteria</taxon>
        <taxon>Pseudomonadati</taxon>
        <taxon>Pseudomonadota</taxon>
        <taxon>Betaproteobacteria</taxon>
        <taxon>Nitrosomonadales</taxon>
        <taxon>Nitrosomonadaceae</taxon>
        <taxon>Nitrosomonas</taxon>
    </lineage>
</organism>
<dbReference type="OrthoDB" id="9883212at2"/>
<gene>
    <name evidence="1" type="ordered locus">Neut_2623</name>
</gene>
<reference evidence="1 2" key="1">
    <citation type="journal article" date="2007" name="Environ. Microbiol.">
        <title>Whole-genome analysis of the ammonia-oxidizing bacterium, Nitrosomonas eutropha C91: implications for niche adaptation.</title>
        <authorList>
            <person name="Stein L.Y."/>
            <person name="Arp D.J."/>
            <person name="Berube P.M."/>
            <person name="Chain P.S."/>
            <person name="Hauser L."/>
            <person name="Jetten M.S."/>
            <person name="Klotz M.G."/>
            <person name="Larimer F.W."/>
            <person name="Norton J.M."/>
            <person name="Op den Camp H.J.M."/>
            <person name="Shin M."/>
            <person name="Wei X."/>
        </authorList>
    </citation>
    <scope>NUCLEOTIDE SEQUENCE [LARGE SCALE GENOMIC DNA]</scope>
    <source>
        <strain evidence="2">DSM 101675 / C91 / Nm57</strain>
        <plasmid evidence="2">pNeutP2</plasmid>
    </source>
</reference>
<dbReference type="KEGG" id="net:Neut_2623"/>
<geneLocation type="plasmid" evidence="2">
    <name>pNeutP2</name>
</geneLocation>
<dbReference type="EMBL" id="CP000452">
    <property type="protein sequence ID" value="ABI60825.1"/>
    <property type="molecule type" value="Genomic_DNA"/>
</dbReference>
<name>Q0ACU6_NITEC</name>
<evidence type="ECO:0000313" key="1">
    <source>
        <dbReference type="EMBL" id="ABI60825.1"/>
    </source>
</evidence>
<dbReference type="HOGENOM" id="CLU_1990284_0_0_4"/>
<dbReference type="Proteomes" id="UP000001966">
    <property type="component" value="Plasmid p2"/>
</dbReference>
<sequence>MLQLTAIDMIKASRQITYYGIKPQLPKVAPISLFAQDQKDELFLGPHVRLCGFSGMAHIESATLAHQYAEACTPSLQRRYGNETKLEVVSWESAEDKKLASRIQKDSEIIRKRLVAGNFTPNKAP</sequence>
<proteinExistence type="predicted"/>
<accession>Q0ACU6</accession>
<evidence type="ECO:0000313" key="2">
    <source>
        <dbReference type="Proteomes" id="UP000001966"/>
    </source>
</evidence>